<reference evidence="7" key="1">
    <citation type="submission" date="2011-12" db="EMBL/GenBank/DDBJ databases">
        <title>The complete genome of chromosome of Sulfobacillus acidophilus DSM 10332.</title>
        <authorList>
            <person name="Lucas S."/>
            <person name="Han J."/>
            <person name="Lapidus A."/>
            <person name="Bruce D."/>
            <person name="Goodwin L."/>
            <person name="Pitluck S."/>
            <person name="Peters L."/>
            <person name="Kyrpides N."/>
            <person name="Mavromatis K."/>
            <person name="Ivanova N."/>
            <person name="Mikhailova N."/>
            <person name="Chertkov O."/>
            <person name="Saunders E."/>
            <person name="Detter J.C."/>
            <person name="Tapia R."/>
            <person name="Han C."/>
            <person name="Land M."/>
            <person name="Hauser L."/>
            <person name="Markowitz V."/>
            <person name="Cheng J.-F."/>
            <person name="Hugenholtz P."/>
            <person name="Woyke T."/>
            <person name="Wu D."/>
            <person name="Pukall R."/>
            <person name="Gehrich-Schroeter G."/>
            <person name="Schneider S."/>
            <person name="Klenk H.-P."/>
            <person name="Eisen J.A."/>
        </authorList>
    </citation>
    <scope>NUCLEOTIDE SEQUENCE [LARGE SCALE GENOMIC DNA]</scope>
    <source>
        <strain evidence="7">ATCC 700253 / DSM 10332 / NAL</strain>
    </source>
</reference>
<feature type="transmembrane region" description="Helical" evidence="5">
    <location>
        <begin position="64"/>
        <end position="88"/>
    </location>
</feature>
<dbReference type="PANTHER" id="PTHR43847">
    <property type="entry name" value="BLL3993 PROTEIN"/>
    <property type="match status" value="1"/>
</dbReference>
<dbReference type="GO" id="GO:0004671">
    <property type="term" value="F:protein C-terminal S-isoprenylcysteine carboxyl O-methyltransferase activity"/>
    <property type="evidence" value="ECO:0007669"/>
    <property type="project" value="InterPro"/>
</dbReference>
<comment type="subcellular location">
    <subcellularLocation>
        <location evidence="1">Membrane</location>
        <topology evidence="1">Multi-pass membrane protein</topology>
    </subcellularLocation>
</comment>
<feature type="transmembrane region" description="Helical" evidence="5">
    <location>
        <begin position="36"/>
        <end position="58"/>
    </location>
</feature>
<dbReference type="PANTHER" id="PTHR43847:SF1">
    <property type="entry name" value="BLL3993 PROTEIN"/>
    <property type="match status" value="1"/>
</dbReference>
<keyword evidence="4 5" id="KW-0472">Membrane</keyword>
<evidence type="ECO:0000256" key="5">
    <source>
        <dbReference type="SAM" id="Phobius"/>
    </source>
</evidence>
<dbReference type="GO" id="GO:0016020">
    <property type="term" value="C:membrane"/>
    <property type="evidence" value="ECO:0007669"/>
    <property type="project" value="UniProtKB-SubCell"/>
</dbReference>
<proteinExistence type="predicted"/>
<evidence type="ECO:0000313" key="7">
    <source>
        <dbReference type="Proteomes" id="UP000005439"/>
    </source>
</evidence>
<dbReference type="PATRIC" id="fig|679936.5.peg.626"/>
<dbReference type="InterPro" id="IPR007269">
    <property type="entry name" value="ICMT_MeTrfase"/>
</dbReference>
<dbReference type="Gene3D" id="1.20.120.1630">
    <property type="match status" value="1"/>
</dbReference>
<dbReference type="KEGG" id="sap:Sulac_0589"/>
<keyword evidence="2 5" id="KW-0812">Transmembrane</keyword>
<name>G8TZE9_SULAD</name>
<dbReference type="Proteomes" id="UP000005439">
    <property type="component" value="Chromosome"/>
</dbReference>
<dbReference type="HOGENOM" id="CLU_065200_1_3_9"/>
<dbReference type="Pfam" id="PF04140">
    <property type="entry name" value="ICMT"/>
    <property type="match status" value="1"/>
</dbReference>
<dbReference type="InterPro" id="IPR052527">
    <property type="entry name" value="Metal_cation-efflux_comp"/>
</dbReference>
<evidence type="ECO:0000313" key="6">
    <source>
        <dbReference type="EMBL" id="AEW04118.1"/>
    </source>
</evidence>
<accession>G8TZE9</accession>
<dbReference type="GO" id="GO:0032259">
    <property type="term" value="P:methylation"/>
    <property type="evidence" value="ECO:0007669"/>
    <property type="project" value="UniProtKB-KW"/>
</dbReference>
<evidence type="ECO:0000256" key="1">
    <source>
        <dbReference type="ARBA" id="ARBA00004141"/>
    </source>
</evidence>
<evidence type="ECO:0000256" key="2">
    <source>
        <dbReference type="ARBA" id="ARBA00022692"/>
    </source>
</evidence>
<evidence type="ECO:0000256" key="3">
    <source>
        <dbReference type="ARBA" id="ARBA00022989"/>
    </source>
</evidence>
<evidence type="ECO:0000256" key="4">
    <source>
        <dbReference type="ARBA" id="ARBA00023136"/>
    </source>
</evidence>
<keyword evidence="6" id="KW-0808">Transferase</keyword>
<reference evidence="6 7" key="2">
    <citation type="journal article" date="2012" name="Stand. Genomic Sci.">
        <title>Complete genome sequence of the moderately thermophilic mineral-sulfide-oxidizing firmicute Sulfobacillus acidophilus type strain (NAL(T)).</title>
        <authorList>
            <person name="Anderson I."/>
            <person name="Chertkov O."/>
            <person name="Chen A."/>
            <person name="Saunders E."/>
            <person name="Lapidus A."/>
            <person name="Nolan M."/>
            <person name="Lucas S."/>
            <person name="Hammon N."/>
            <person name="Deshpande S."/>
            <person name="Cheng J.F."/>
            <person name="Han C."/>
            <person name="Tapia R."/>
            <person name="Goodwin L.A."/>
            <person name="Pitluck S."/>
            <person name="Liolios K."/>
            <person name="Pagani I."/>
            <person name="Ivanova N."/>
            <person name="Mikhailova N."/>
            <person name="Pati A."/>
            <person name="Palaniappan K."/>
            <person name="Land M."/>
            <person name="Pan C."/>
            <person name="Rohde M."/>
            <person name="Pukall R."/>
            <person name="Goker M."/>
            <person name="Detter J.C."/>
            <person name="Woyke T."/>
            <person name="Bristow J."/>
            <person name="Eisen J.A."/>
            <person name="Markowitz V."/>
            <person name="Hugenholtz P."/>
            <person name="Kyrpides N.C."/>
            <person name="Klenk H.P."/>
            <person name="Mavromatis K."/>
        </authorList>
    </citation>
    <scope>NUCLEOTIDE SEQUENCE [LARGE SCALE GENOMIC DNA]</scope>
    <source>
        <strain evidence="7">ATCC 700253 / DSM 10332 / NAL</strain>
    </source>
</reference>
<feature type="transmembrane region" description="Helical" evidence="5">
    <location>
        <begin position="6"/>
        <end position="24"/>
    </location>
</feature>
<keyword evidence="6" id="KW-0489">Methyltransferase</keyword>
<dbReference type="AlphaFoldDB" id="G8TZE9"/>
<protein>
    <submittedName>
        <fullName evidence="6">Isoprenylcysteine carboxyl methyltransferase</fullName>
    </submittedName>
</protein>
<sequence>MNVDAFVNILLILWGIFEIVNVRRHRPPDGAVVDRHSFAGMWIAIAVAFTLANLVRAWCQAHHAILWPASLQVLGLGLMGAGIGLRVYAIRMLGSRFTPRVTVQPGQTLVTTGPYRWVRHPTYTGLWLALIGVGVTTRCGWAVLVLTGIPFMGLWYRMRVEEQVLTAFFGDAYRDYVQRTWRLIPFIY</sequence>
<feature type="transmembrane region" description="Helical" evidence="5">
    <location>
        <begin position="126"/>
        <end position="156"/>
    </location>
</feature>
<gene>
    <name evidence="6" type="ordered locus">Sulac_0589</name>
</gene>
<keyword evidence="7" id="KW-1185">Reference proteome</keyword>
<organism evidence="6 7">
    <name type="scientific">Sulfobacillus acidophilus (strain ATCC 700253 / DSM 10332 / NAL)</name>
    <dbReference type="NCBI Taxonomy" id="679936"/>
    <lineage>
        <taxon>Bacteria</taxon>
        <taxon>Bacillati</taxon>
        <taxon>Bacillota</taxon>
        <taxon>Clostridia</taxon>
        <taxon>Eubacteriales</taxon>
        <taxon>Clostridiales Family XVII. Incertae Sedis</taxon>
        <taxon>Sulfobacillus</taxon>
    </lineage>
</organism>
<keyword evidence="3 5" id="KW-1133">Transmembrane helix</keyword>
<dbReference type="EMBL" id="CP003179">
    <property type="protein sequence ID" value="AEW04118.1"/>
    <property type="molecule type" value="Genomic_DNA"/>
</dbReference>